<gene>
    <name evidence="1" type="ORF">CHARACLAT_029991</name>
</gene>
<comment type="caution">
    <text evidence="1">The sequence shown here is derived from an EMBL/GenBank/DDBJ whole genome shotgun (WGS) entry which is preliminary data.</text>
</comment>
<accession>A0ABU7DN57</accession>
<dbReference type="Proteomes" id="UP001352852">
    <property type="component" value="Unassembled WGS sequence"/>
</dbReference>
<name>A0ABU7DN57_9TELE</name>
<proteinExistence type="predicted"/>
<dbReference type="EMBL" id="JAHUTJ010028980">
    <property type="protein sequence ID" value="MED6275785.1"/>
    <property type="molecule type" value="Genomic_DNA"/>
</dbReference>
<evidence type="ECO:0000313" key="2">
    <source>
        <dbReference type="Proteomes" id="UP001352852"/>
    </source>
</evidence>
<protein>
    <submittedName>
        <fullName evidence="1">Uncharacterized protein</fullName>
    </submittedName>
</protein>
<reference evidence="1 2" key="1">
    <citation type="submission" date="2021-06" db="EMBL/GenBank/DDBJ databases">
        <authorList>
            <person name="Palmer J.M."/>
        </authorList>
    </citation>
    <scope>NUCLEOTIDE SEQUENCE [LARGE SCALE GENOMIC DNA]</scope>
    <source>
        <strain evidence="1 2">CL_MEX2019</strain>
        <tissue evidence="1">Muscle</tissue>
    </source>
</reference>
<sequence length="101" mass="11208">MIWGTMRSADFGPLTFIKSKVSTAIFLEVSEPFPLLTSFVKKPLSFSCSFWPLLRLPQAPIPGLITSKLARPTVNPRENLRDTRASNADELKSAIKATWAS</sequence>
<keyword evidence="2" id="KW-1185">Reference proteome</keyword>
<evidence type="ECO:0000313" key="1">
    <source>
        <dbReference type="EMBL" id="MED6275785.1"/>
    </source>
</evidence>
<organism evidence="1 2">
    <name type="scientific">Characodon lateralis</name>
    <dbReference type="NCBI Taxonomy" id="208331"/>
    <lineage>
        <taxon>Eukaryota</taxon>
        <taxon>Metazoa</taxon>
        <taxon>Chordata</taxon>
        <taxon>Craniata</taxon>
        <taxon>Vertebrata</taxon>
        <taxon>Euteleostomi</taxon>
        <taxon>Actinopterygii</taxon>
        <taxon>Neopterygii</taxon>
        <taxon>Teleostei</taxon>
        <taxon>Neoteleostei</taxon>
        <taxon>Acanthomorphata</taxon>
        <taxon>Ovalentaria</taxon>
        <taxon>Atherinomorphae</taxon>
        <taxon>Cyprinodontiformes</taxon>
        <taxon>Goodeidae</taxon>
        <taxon>Characodon</taxon>
    </lineage>
</organism>